<dbReference type="EMBL" id="MH026108">
    <property type="protein sequence ID" value="QBX88693.1"/>
    <property type="molecule type" value="Genomic_DNA"/>
</dbReference>
<sequence>MVLYPEINKCYQYQDSHKSCSINYSSEVYLPTGYTLINNVLNTKLQLIYIIIEDSTSSSSRARSIVFTASNVRQICMLIESHIMIYNKLTISHALYLGKELAKAEISLIMNQQYNQE</sequence>
<dbReference type="RefSeq" id="YP_009628910.1">
    <property type="nucleotide sequence ID" value="NC_042171.1"/>
</dbReference>
<reference evidence="2" key="1">
    <citation type="journal article" date="2019" name="Phycologia">
        <title>Chloroplast and mitochondrial genomes of Balbiania investiens (Balbianiales, Nemaliophycidae).</title>
        <authorList>
            <person name="Evans J.R."/>
            <person name="StAmour N."/>
            <person name="Verbruggen H."/>
            <person name="Salomaki E.D."/>
            <person name="Vis M.L."/>
        </authorList>
    </citation>
    <scope>NUCLEOTIDE SEQUENCE</scope>
</reference>
<protein>
    <recommendedName>
        <fullName evidence="1">DUF4346 domain-containing protein</fullName>
    </recommendedName>
</protein>
<keyword evidence="2" id="KW-0934">Plastid</keyword>
<dbReference type="AlphaFoldDB" id="A0A4D6BP23"/>
<dbReference type="GeneID" id="40138859"/>
<name>A0A4D6BP23_9FLOR</name>
<proteinExistence type="predicted"/>
<evidence type="ECO:0000259" key="1">
    <source>
        <dbReference type="Pfam" id="PF14251"/>
    </source>
</evidence>
<organism evidence="2">
    <name type="scientific">Balbiania investiens</name>
    <dbReference type="NCBI Taxonomy" id="111861"/>
    <lineage>
        <taxon>Eukaryota</taxon>
        <taxon>Rhodophyta</taxon>
        <taxon>Florideophyceae</taxon>
        <taxon>Nemaliophycidae</taxon>
        <taxon>Balbianiales</taxon>
        <taxon>Balbianiaceae</taxon>
        <taxon>Balbiania</taxon>
    </lineage>
</organism>
<geneLocation type="plastid" evidence="2"/>
<dbReference type="InterPro" id="IPR025595">
    <property type="entry name" value="PterinBD-DUF4346"/>
</dbReference>
<gene>
    <name evidence="2" type="primary">orf1</name>
</gene>
<dbReference type="Pfam" id="PF14251">
    <property type="entry name" value="PterinBD-DUF4346"/>
    <property type="match status" value="1"/>
</dbReference>
<feature type="domain" description="DUF4346" evidence="1">
    <location>
        <begin position="32"/>
        <end position="117"/>
    </location>
</feature>
<evidence type="ECO:0000313" key="2">
    <source>
        <dbReference type="EMBL" id="QBX88693.1"/>
    </source>
</evidence>
<accession>A0A4D6BP23</accession>